<evidence type="ECO:0000313" key="2">
    <source>
        <dbReference type="Proteomes" id="UP000003643"/>
    </source>
</evidence>
<gene>
    <name evidence="1" type="ORF">HMPREF0397_0742</name>
</gene>
<dbReference type="SUPFAM" id="SSF111069">
    <property type="entry name" value="Hypothetical protein yfbM"/>
    <property type="match status" value="1"/>
</dbReference>
<proteinExistence type="predicted"/>
<evidence type="ECO:0000313" key="1">
    <source>
        <dbReference type="EMBL" id="EFG95752.1"/>
    </source>
</evidence>
<organism evidence="1 2">
    <name type="scientific">Fusobacterium nucleatum subsp. nucleatum (strain ATCC 23726 / VPI 4351)</name>
    <dbReference type="NCBI Taxonomy" id="525283"/>
    <lineage>
        <taxon>Bacteria</taxon>
        <taxon>Fusobacteriati</taxon>
        <taxon>Fusobacteriota</taxon>
        <taxon>Fusobacteriia</taxon>
        <taxon>Fusobacteriales</taxon>
        <taxon>Fusobacteriaceae</taxon>
        <taxon>Fusobacterium</taxon>
    </lineage>
</organism>
<dbReference type="InterPro" id="IPR035944">
    <property type="entry name" value="YfbM-like_sf"/>
</dbReference>
<protein>
    <submittedName>
        <fullName evidence="1">Uncharacterized protein</fullName>
    </submittedName>
</protein>
<accession>D5RC07</accession>
<dbReference type="EMBL" id="ADVK01000021">
    <property type="protein sequence ID" value="EFG95752.1"/>
    <property type="molecule type" value="Genomic_DNA"/>
</dbReference>
<dbReference type="InterPro" id="IPR015068">
    <property type="entry name" value="DUF1877"/>
</dbReference>
<dbReference type="AlphaFoldDB" id="D5RC07"/>
<reference evidence="1 2" key="1">
    <citation type="submission" date="2010-04" db="EMBL/GenBank/DDBJ databases">
        <authorList>
            <person name="Qin X."/>
            <person name="Bachman B."/>
            <person name="Battles P."/>
            <person name="Bell A."/>
            <person name="Bess C."/>
            <person name="Bickham C."/>
            <person name="Chaboub L."/>
            <person name="Chen D."/>
            <person name="Coyle M."/>
            <person name="Deiros D.R."/>
            <person name="Dinh H."/>
            <person name="Forbes L."/>
            <person name="Fowler G."/>
            <person name="Francisco L."/>
            <person name="Fu Q."/>
            <person name="Gubbala S."/>
            <person name="Hale W."/>
            <person name="Han Y."/>
            <person name="Hemphill L."/>
            <person name="Highlander S.K."/>
            <person name="Hirani K."/>
            <person name="Hogues M."/>
            <person name="Jackson L."/>
            <person name="Jakkamsetti A."/>
            <person name="Javaid M."/>
            <person name="Jiang H."/>
            <person name="Korchina V."/>
            <person name="Kovar C."/>
            <person name="Lara F."/>
            <person name="Lee S."/>
            <person name="Mata R."/>
            <person name="Mathew T."/>
            <person name="Moen C."/>
            <person name="Morales K."/>
            <person name="Munidasa M."/>
            <person name="Nazareth L."/>
            <person name="Ngo R."/>
            <person name="Nguyen L."/>
            <person name="Okwuonu G."/>
            <person name="Ongeri F."/>
            <person name="Patil S."/>
            <person name="Petrosino J."/>
            <person name="Pham C."/>
            <person name="Pham P."/>
            <person name="Pu L.-L."/>
            <person name="Puazo M."/>
            <person name="Raj R."/>
            <person name="Reid J."/>
            <person name="Rouhana J."/>
            <person name="Saada N."/>
            <person name="Shang Y."/>
            <person name="Simmons D."/>
            <person name="Thornton R."/>
            <person name="Warren J."/>
            <person name="Weissenberger G."/>
            <person name="Zhang J."/>
            <person name="Zhang L."/>
            <person name="Zhou C."/>
            <person name="Zhu D."/>
            <person name="Muzny D."/>
            <person name="Worley K."/>
            <person name="Gibbs R."/>
        </authorList>
    </citation>
    <scope>NUCLEOTIDE SEQUENCE [LARGE SCALE GENOMIC DNA]</scope>
    <source>
        <strain evidence="2">ATCC 23726 / VPI 4351</strain>
    </source>
</reference>
<name>D5RC07_FUSN2</name>
<sequence length="39" mass="4469">MGMYGSYISLEKKELEKLLNGNKDFDDIESVETLDIDKS</sequence>
<dbReference type="Gene3D" id="3.40.1760.10">
    <property type="entry name" value="YfbM-like super family"/>
    <property type="match status" value="1"/>
</dbReference>
<dbReference type="Proteomes" id="UP000003643">
    <property type="component" value="Unassembled WGS sequence"/>
</dbReference>
<comment type="caution">
    <text evidence="1">The sequence shown here is derived from an EMBL/GenBank/DDBJ whole genome shotgun (WGS) entry which is preliminary data.</text>
</comment>
<dbReference type="Pfam" id="PF08974">
    <property type="entry name" value="DUF1877"/>
    <property type="match status" value="1"/>
</dbReference>